<dbReference type="AlphaFoldDB" id="A0A6J1MMA8"/>
<protein>
    <submittedName>
        <fullName evidence="2">Uncharacterized protein LOC112043053</fullName>
    </submittedName>
</protein>
<reference evidence="2" key="1">
    <citation type="submission" date="2025-08" db="UniProtKB">
        <authorList>
            <consortium name="RefSeq"/>
        </authorList>
    </citation>
    <scope>IDENTIFICATION</scope>
</reference>
<evidence type="ECO:0000313" key="1">
    <source>
        <dbReference type="Proteomes" id="UP001652582"/>
    </source>
</evidence>
<sequence>MYTNVLLNIGSTGIPEINVPPIDPFKFTNISVKVLDAVTITQKDGVVKGVSKCQIKKFHIDLDKKTGTQEFVCDLIVTSNVKIEGSGPAIQALFGTASFNGVGNGKVKLEKLFMHFDFPITPFKKEDGKIYLKASYEKAKYEFDVEKATFGADKITVGSQDIGQLIIDFLNQNFKPMLKTLGGPVFGKALEFFFKFSTLFFEGVPTNKYITEDLTSYIS</sequence>
<dbReference type="GeneID" id="112043053"/>
<dbReference type="SMART" id="SM00700">
    <property type="entry name" value="JHBP"/>
    <property type="match status" value="1"/>
</dbReference>
<dbReference type="Proteomes" id="UP001652582">
    <property type="component" value="Chromosome 13"/>
</dbReference>
<dbReference type="InterPro" id="IPR010562">
    <property type="entry name" value="Haemolymph_juvenile_hormone-bd"/>
</dbReference>
<evidence type="ECO:0000313" key="2">
    <source>
        <dbReference type="RefSeq" id="XP_023934083.2"/>
    </source>
</evidence>
<dbReference type="RefSeq" id="XP_023934083.2">
    <property type="nucleotide sequence ID" value="XM_024078315.2"/>
</dbReference>
<proteinExistence type="predicted"/>
<keyword evidence="1" id="KW-1185">Reference proteome</keyword>
<dbReference type="KEGG" id="bany:112043053"/>
<dbReference type="InterPro" id="IPR038606">
    <property type="entry name" value="To_sf"/>
</dbReference>
<accession>A0A6J1MMA8</accession>
<dbReference type="Gene3D" id="3.15.10.30">
    <property type="entry name" value="Haemolymph juvenile hormone binding protein"/>
    <property type="match status" value="1"/>
</dbReference>
<dbReference type="Pfam" id="PF06585">
    <property type="entry name" value="JHBP"/>
    <property type="match status" value="1"/>
</dbReference>
<dbReference type="OrthoDB" id="7457915at2759"/>
<organism evidence="1 2">
    <name type="scientific">Bicyclus anynana</name>
    <name type="common">Squinting bush brown butterfly</name>
    <dbReference type="NCBI Taxonomy" id="110368"/>
    <lineage>
        <taxon>Eukaryota</taxon>
        <taxon>Metazoa</taxon>
        <taxon>Ecdysozoa</taxon>
        <taxon>Arthropoda</taxon>
        <taxon>Hexapoda</taxon>
        <taxon>Insecta</taxon>
        <taxon>Pterygota</taxon>
        <taxon>Neoptera</taxon>
        <taxon>Endopterygota</taxon>
        <taxon>Lepidoptera</taxon>
        <taxon>Glossata</taxon>
        <taxon>Ditrysia</taxon>
        <taxon>Papilionoidea</taxon>
        <taxon>Nymphalidae</taxon>
        <taxon>Satyrinae</taxon>
        <taxon>Satyrini</taxon>
        <taxon>Mycalesina</taxon>
        <taxon>Bicyclus</taxon>
    </lineage>
</organism>
<gene>
    <name evidence="2" type="primary">LOC112043053</name>
</gene>
<name>A0A6J1MMA8_BICAN</name>